<gene>
    <name evidence="2" type="ORF">BLM47_05275</name>
</gene>
<evidence type="ECO:0000256" key="1">
    <source>
        <dbReference type="SAM" id="SignalP"/>
    </source>
</evidence>
<sequence length="370" mass="39559">MEVKYLRPFLKRAKTTLSIAAVSVASLAAAAASIEAHDGWVQMYAPVVAQGEVAYAELLFGNHSNEHRSYRIAGQWNPDASRVYVTTPDGRKVDVTASRFYTGEPATDTEPAVNNGFIASFSSSAPGAYIVTVEGDSVFRHGDQATRTLRSAKAFVAVADVPLAARVRDLRGFSRQVTPDRAEFVPEFNPAAVVPGDRLAVRLLLKGKPLAGTQVSVIRRSTSESAVYTTDANGLVTFTAGPADYYLVRAKPQTQERIEGQYDATNYEATMTFVVQNSRSSVAAASACGDPCAPDVYVDGRRVDTGGAVLIRGGTTYAGADWMRVRLGVQVEDRGEVALRAKAEAAGATVEFLPAVGDVRPAVLIYTRKG</sequence>
<dbReference type="SUPFAM" id="SSF49478">
    <property type="entry name" value="Cna protein B-type domain"/>
    <property type="match status" value="1"/>
</dbReference>
<feature type="chain" id="PRO_5038633973" evidence="1">
    <location>
        <begin position="21"/>
        <end position="370"/>
    </location>
</feature>
<dbReference type="Pfam" id="PF10670">
    <property type="entry name" value="DUF4198"/>
    <property type="match status" value="1"/>
</dbReference>
<keyword evidence="1" id="KW-0732">Signal</keyword>
<protein>
    <submittedName>
        <fullName evidence="2">Cobalt ABC transporter substrate-binding protein</fullName>
    </submittedName>
</protein>
<organism evidence="2 3">
    <name type="scientific">Candidatus Reconcilbacillus cellulovorans</name>
    <dbReference type="NCBI Taxonomy" id="1906605"/>
    <lineage>
        <taxon>Bacteria</taxon>
        <taxon>Bacillati</taxon>
        <taxon>Bacillota</taxon>
        <taxon>Bacilli</taxon>
        <taxon>Bacillales</taxon>
        <taxon>Paenibacillaceae</taxon>
        <taxon>Candidatus Reconcilbacillus</taxon>
    </lineage>
</organism>
<proteinExistence type="predicted"/>
<dbReference type="Proteomes" id="UP000243688">
    <property type="component" value="Unassembled WGS sequence"/>
</dbReference>
<comment type="caution">
    <text evidence="2">The sequence shown here is derived from an EMBL/GenBank/DDBJ whole genome shotgun (WGS) entry which is preliminary data.</text>
</comment>
<name>A0A2A6E1E4_9BACL</name>
<feature type="signal peptide" evidence="1">
    <location>
        <begin position="1"/>
        <end position="20"/>
    </location>
</feature>
<accession>A0A2A6E1E4</accession>
<reference evidence="2 3" key="1">
    <citation type="submission" date="2016-12" db="EMBL/GenBank/DDBJ databases">
        <title>Candidatus Reconcilibacillus cellulovorans genome.</title>
        <authorList>
            <person name="Kolinko S."/>
            <person name="Wu Y.-W."/>
            <person name="Tachea F."/>
            <person name="Denzel E."/>
            <person name="Hiras J."/>
            <person name="Baecker N."/>
            <person name="Chan L.J."/>
            <person name="Eichorst S.A."/>
            <person name="Frey D."/>
            <person name="Adams P.D."/>
            <person name="Pray T."/>
            <person name="Tanjore D."/>
            <person name="Petzold C.J."/>
            <person name="Gladden J.M."/>
            <person name="Simmons B.A."/>
            <person name="Singer S.W."/>
        </authorList>
    </citation>
    <scope>NUCLEOTIDE SEQUENCE [LARGE SCALE GENOMIC DNA]</scope>
    <source>
        <strain evidence="2">JTherm</strain>
    </source>
</reference>
<evidence type="ECO:0000313" key="3">
    <source>
        <dbReference type="Proteomes" id="UP000243688"/>
    </source>
</evidence>
<dbReference type="AlphaFoldDB" id="A0A2A6E1E4"/>
<dbReference type="InterPro" id="IPR019613">
    <property type="entry name" value="DUF4198"/>
</dbReference>
<dbReference type="EMBL" id="MOXJ01000009">
    <property type="protein sequence ID" value="PDO10752.1"/>
    <property type="molecule type" value="Genomic_DNA"/>
</dbReference>
<evidence type="ECO:0000313" key="2">
    <source>
        <dbReference type="EMBL" id="PDO10752.1"/>
    </source>
</evidence>